<keyword evidence="1" id="KW-0472">Membrane</keyword>
<keyword evidence="1" id="KW-0812">Transmembrane</keyword>
<protein>
    <submittedName>
        <fullName evidence="2">Uncharacterized protein</fullName>
    </submittedName>
</protein>
<name>A0A5C6NSB6_9TELE</name>
<evidence type="ECO:0000313" key="2">
    <source>
        <dbReference type="EMBL" id="TWW68477.1"/>
    </source>
</evidence>
<evidence type="ECO:0000256" key="1">
    <source>
        <dbReference type="SAM" id="Phobius"/>
    </source>
</evidence>
<feature type="transmembrane region" description="Helical" evidence="1">
    <location>
        <begin position="6"/>
        <end position="31"/>
    </location>
</feature>
<comment type="caution">
    <text evidence="2">The sequence shown here is derived from an EMBL/GenBank/DDBJ whole genome shotgun (WGS) entry which is preliminary data.</text>
</comment>
<dbReference type="EMBL" id="RHFK02000011">
    <property type="protein sequence ID" value="TWW68477.1"/>
    <property type="molecule type" value="Genomic_DNA"/>
</dbReference>
<accession>A0A5C6NSB6</accession>
<keyword evidence="3" id="KW-1185">Reference proteome</keyword>
<evidence type="ECO:0000313" key="3">
    <source>
        <dbReference type="Proteomes" id="UP000324091"/>
    </source>
</evidence>
<dbReference type="AlphaFoldDB" id="A0A5C6NSB6"/>
<keyword evidence="1" id="KW-1133">Transmembrane helix</keyword>
<proteinExistence type="predicted"/>
<gene>
    <name evidence="2" type="ORF">D4764_19G0002750</name>
</gene>
<dbReference type="Proteomes" id="UP000324091">
    <property type="component" value="Chromosome 19"/>
</dbReference>
<organism evidence="2 3">
    <name type="scientific">Takifugu flavidus</name>
    <name type="common">sansaifugu</name>
    <dbReference type="NCBI Taxonomy" id="433684"/>
    <lineage>
        <taxon>Eukaryota</taxon>
        <taxon>Metazoa</taxon>
        <taxon>Chordata</taxon>
        <taxon>Craniata</taxon>
        <taxon>Vertebrata</taxon>
        <taxon>Euteleostomi</taxon>
        <taxon>Actinopterygii</taxon>
        <taxon>Neopterygii</taxon>
        <taxon>Teleostei</taxon>
        <taxon>Neoteleostei</taxon>
        <taxon>Acanthomorphata</taxon>
        <taxon>Eupercaria</taxon>
        <taxon>Tetraodontiformes</taxon>
        <taxon>Tetradontoidea</taxon>
        <taxon>Tetraodontidae</taxon>
        <taxon>Takifugu</taxon>
    </lineage>
</organism>
<sequence length="179" mass="20123">MVSMIFGFTIRMTCIIIIIKGTIITFIFITINSRHQARHHHHPLHHHHHHLQLPAPENLSECLIVLGSNNVSKSFLIRHLLTRLSGVADQLWQVFQGWRQPGRMGGFSLPAIIAPAPAAPLYSFKAKEGDNEIAFEDLLCLKSLWAILFARISTPSALWERKSLEGGCVSHKVEPGRTL</sequence>
<reference evidence="2 3" key="1">
    <citation type="submission" date="2019-04" db="EMBL/GenBank/DDBJ databases">
        <title>Chromosome genome assembly for Takifugu flavidus.</title>
        <authorList>
            <person name="Xiao S."/>
        </authorList>
    </citation>
    <scope>NUCLEOTIDE SEQUENCE [LARGE SCALE GENOMIC DNA]</scope>
    <source>
        <strain evidence="2">HTHZ2018</strain>
        <tissue evidence="2">Muscle</tissue>
    </source>
</reference>